<evidence type="ECO:0000313" key="5">
    <source>
        <dbReference type="Proteomes" id="UP000320176"/>
    </source>
</evidence>
<comment type="caution">
    <text evidence="4">The sequence shown here is derived from an EMBL/GenBank/DDBJ whole genome shotgun (WGS) entry which is preliminary data.</text>
</comment>
<dbReference type="EMBL" id="SJPN01000008">
    <property type="protein sequence ID" value="TWT93903.1"/>
    <property type="molecule type" value="Genomic_DNA"/>
</dbReference>
<organism evidence="4 5">
    <name type="scientific">Stieleria varia</name>
    <dbReference type="NCBI Taxonomy" id="2528005"/>
    <lineage>
        <taxon>Bacteria</taxon>
        <taxon>Pseudomonadati</taxon>
        <taxon>Planctomycetota</taxon>
        <taxon>Planctomycetia</taxon>
        <taxon>Pirellulales</taxon>
        <taxon>Pirellulaceae</taxon>
        <taxon>Stieleria</taxon>
    </lineage>
</organism>
<protein>
    <submittedName>
        <fullName evidence="4">Response regulator MprA</fullName>
    </submittedName>
</protein>
<dbReference type="Gene3D" id="3.40.50.2300">
    <property type="match status" value="1"/>
</dbReference>
<dbReference type="Proteomes" id="UP000320176">
    <property type="component" value="Unassembled WGS sequence"/>
</dbReference>
<proteinExistence type="predicted"/>
<dbReference type="Pfam" id="PF13581">
    <property type="entry name" value="HATPase_c_2"/>
    <property type="match status" value="1"/>
</dbReference>
<evidence type="ECO:0000259" key="3">
    <source>
        <dbReference type="PROSITE" id="PS50110"/>
    </source>
</evidence>
<dbReference type="InterPro" id="IPR011006">
    <property type="entry name" value="CheY-like_superfamily"/>
</dbReference>
<dbReference type="SUPFAM" id="SSF52172">
    <property type="entry name" value="CheY-like"/>
    <property type="match status" value="1"/>
</dbReference>
<dbReference type="PANTHER" id="PTHR44591">
    <property type="entry name" value="STRESS RESPONSE REGULATOR PROTEIN 1"/>
    <property type="match status" value="1"/>
</dbReference>
<gene>
    <name evidence="4" type="primary">mprA_4</name>
    <name evidence="4" type="ORF">Pla52n_57310</name>
</gene>
<evidence type="ECO:0000256" key="2">
    <source>
        <dbReference type="PROSITE-ProRule" id="PRU00169"/>
    </source>
</evidence>
<dbReference type="InterPro" id="IPR003594">
    <property type="entry name" value="HATPase_dom"/>
</dbReference>
<dbReference type="InterPro" id="IPR001789">
    <property type="entry name" value="Sig_transdc_resp-reg_receiver"/>
</dbReference>
<evidence type="ECO:0000256" key="1">
    <source>
        <dbReference type="ARBA" id="ARBA00022553"/>
    </source>
</evidence>
<keyword evidence="5" id="KW-1185">Reference proteome</keyword>
<dbReference type="SUPFAM" id="SSF55874">
    <property type="entry name" value="ATPase domain of HSP90 chaperone/DNA topoisomerase II/histidine kinase"/>
    <property type="match status" value="1"/>
</dbReference>
<dbReference type="SMART" id="SM00448">
    <property type="entry name" value="REC"/>
    <property type="match status" value="1"/>
</dbReference>
<dbReference type="RefSeq" id="WP_146522703.1">
    <property type="nucleotide sequence ID" value="NZ_CP151726.1"/>
</dbReference>
<accession>A0A5C6A6D3</accession>
<dbReference type="InterPro" id="IPR050595">
    <property type="entry name" value="Bact_response_regulator"/>
</dbReference>
<feature type="domain" description="Response regulatory" evidence="3">
    <location>
        <begin position="21"/>
        <end position="135"/>
    </location>
</feature>
<dbReference type="PROSITE" id="PS50110">
    <property type="entry name" value="RESPONSE_REGULATORY"/>
    <property type="match status" value="1"/>
</dbReference>
<evidence type="ECO:0000313" key="4">
    <source>
        <dbReference type="EMBL" id="TWT93903.1"/>
    </source>
</evidence>
<reference evidence="4 5" key="1">
    <citation type="submission" date="2019-02" db="EMBL/GenBank/DDBJ databases">
        <title>Deep-cultivation of Planctomycetes and their phenomic and genomic characterization uncovers novel biology.</title>
        <authorList>
            <person name="Wiegand S."/>
            <person name="Jogler M."/>
            <person name="Boedeker C."/>
            <person name="Pinto D."/>
            <person name="Vollmers J."/>
            <person name="Rivas-Marin E."/>
            <person name="Kohn T."/>
            <person name="Peeters S.H."/>
            <person name="Heuer A."/>
            <person name="Rast P."/>
            <person name="Oberbeckmann S."/>
            <person name="Bunk B."/>
            <person name="Jeske O."/>
            <person name="Meyerdierks A."/>
            <person name="Storesund J.E."/>
            <person name="Kallscheuer N."/>
            <person name="Luecker S."/>
            <person name="Lage O.M."/>
            <person name="Pohl T."/>
            <person name="Merkel B.J."/>
            <person name="Hornburger P."/>
            <person name="Mueller R.-W."/>
            <person name="Bruemmer F."/>
            <person name="Labrenz M."/>
            <person name="Spormann A.M."/>
            <person name="Op Den Camp H."/>
            <person name="Overmann J."/>
            <person name="Amann R."/>
            <person name="Jetten M.S.M."/>
            <person name="Mascher T."/>
            <person name="Medema M.H."/>
            <person name="Devos D.P."/>
            <person name="Kaster A.-K."/>
            <person name="Ovreas L."/>
            <person name="Rohde M."/>
            <person name="Galperin M.Y."/>
            <person name="Jogler C."/>
        </authorList>
    </citation>
    <scope>NUCLEOTIDE SEQUENCE [LARGE SCALE GENOMIC DNA]</scope>
    <source>
        <strain evidence="4 5">Pla52n</strain>
    </source>
</reference>
<dbReference type="PANTHER" id="PTHR44591:SF3">
    <property type="entry name" value="RESPONSE REGULATORY DOMAIN-CONTAINING PROTEIN"/>
    <property type="match status" value="1"/>
</dbReference>
<keyword evidence="1 2" id="KW-0597">Phosphoprotein</keyword>
<dbReference type="GO" id="GO:0000160">
    <property type="term" value="P:phosphorelay signal transduction system"/>
    <property type="evidence" value="ECO:0007669"/>
    <property type="project" value="InterPro"/>
</dbReference>
<dbReference type="AlphaFoldDB" id="A0A5C6A6D3"/>
<sequence>MCRTISGIVDLVIQLDFIMTRILLVEDSPTQAIRIAAQLNEDLYEVATAGNGEAAIEMISAFQPDLILSDVQMPVMNGLELVSALHDNLTDIPVVLITATGSDELAMEALERGAAAYLPKSQLGEKLLATVRQVLALTNASESYSELIRSLEYNEFRFVLENKAELVTSLVDLIQRMVAGVGLCDEIGRVRVGMALEHALSNALCHGNLELTKEQLEAEELIVAGEPSLIEWRSTESPFCDRRIRVKVQLTPEEGVFVVRDDGAGFDKSCIREMNDSATLDNDSGQGLVLIRTFMDEVRWNESGNEITMIKRRCPDGAF</sequence>
<dbReference type="Gene3D" id="3.30.565.10">
    <property type="entry name" value="Histidine kinase-like ATPase, C-terminal domain"/>
    <property type="match status" value="1"/>
</dbReference>
<feature type="modified residue" description="4-aspartylphosphate" evidence="2">
    <location>
        <position position="70"/>
    </location>
</feature>
<dbReference type="Pfam" id="PF00072">
    <property type="entry name" value="Response_reg"/>
    <property type="match status" value="1"/>
</dbReference>
<dbReference type="InterPro" id="IPR036890">
    <property type="entry name" value="HATPase_C_sf"/>
</dbReference>
<dbReference type="OrthoDB" id="9770645at2"/>
<name>A0A5C6A6D3_9BACT</name>
<dbReference type="CDD" id="cd16936">
    <property type="entry name" value="HATPase_RsbW-like"/>
    <property type="match status" value="1"/>
</dbReference>
<dbReference type="CDD" id="cd00156">
    <property type="entry name" value="REC"/>
    <property type="match status" value="1"/>
</dbReference>